<dbReference type="OrthoDB" id="6372253at2"/>
<accession>A0A2S5Z4Y1</accession>
<keyword evidence="2" id="KW-1185">Reference proteome</keyword>
<protein>
    <submittedName>
        <fullName evidence="1">Uncharacterized protein</fullName>
    </submittedName>
</protein>
<comment type="caution">
    <text evidence="1">The sequence shown here is derived from an EMBL/GenBank/DDBJ whole genome shotgun (WGS) entry which is preliminary data.</text>
</comment>
<name>A0A2S5Z4Y1_9GAMM</name>
<sequence>MNAPDLFDFHEHQPEFLSGIVTHYEKLLDLGERDGYQVCAEFLKVVKSVGYTFSYGLDGVPYDLRLL</sequence>
<reference evidence="1 2" key="1">
    <citation type="submission" date="2018-01" db="EMBL/GenBank/DDBJ databases">
        <title>Complete genome sequences of the type strains of Marinobacter flavimaris and Marinobacter maroccanus.</title>
        <authorList>
            <person name="Palau M."/>
            <person name="Boujida N."/>
            <person name="Manresa A."/>
            <person name="Minana-Galbis D."/>
        </authorList>
    </citation>
    <scope>NUCLEOTIDE SEQUENCE [LARGE SCALE GENOMIC DNA]</scope>
    <source>
        <strain evidence="1 2">N4</strain>
    </source>
</reference>
<evidence type="ECO:0000313" key="2">
    <source>
        <dbReference type="Proteomes" id="UP000239917"/>
    </source>
</evidence>
<dbReference type="EMBL" id="PSSX01000035">
    <property type="protein sequence ID" value="PPI82388.1"/>
    <property type="molecule type" value="Genomic_DNA"/>
</dbReference>
<dbReference type="Proteomes" id="UP000239917">
    <property type="component" value="Unassembled WGS sequence"/>
</dbReference>
<evidence type="ECO:0000313" key="1">
    <source>
        <dbReference type="EMBL" id="PPI82388.1"/>
    </source>
</evidence>
<organism evidence="1 2">
    <name type="scientific">Marinobacter maroccanus</name>
    <dbReference type="NCBI Taxonomy" id="2055143"/>
    <lineage>
        <taxon>Bacteria</taxon>
        <taxon>Pseudomonadati</taxon>
        <taxon>Pseudomonadota</taxon>
        <taxon>Gammaproteobacteria</taxon>
        <taxon>Pseudomonadales</taxon>
        <taxon>Marinobacteraceae</taxon>
        <taxon>Marinobacter</taxon>
    </lineage>
</organism>
<dbReference type="AlphaFoldDB" id="A0A2S5Z4Y1"/>
<proteinExistence type="predicted"/>
<gene>
    <name evidence="1" type="ORF">KEHDKFFH_19840</name>
</gene>
<dbReference type="RefSeq" id="WP_104323497.1">
    <property type="nucleotide sequence ID" value="NZ_PSSX01000035.1"/>
</dbReference>